<dbReference type="PROSITE" id="PS00675">
    <property type="entry name" value="SIGMA54_INTERACT_1"/>
    <property type="match status" value="1"/>
</dbReference>
<dbReference type="Pfam" id="PF00498">
    <property type="entry name" value="FHA"/>
    <property type="match status" value="1"/>
</dbReference>
<dbReference type="InterPro" id="IPR025943">
    <property type="entry name" value="Sigma_54_int_dom_ATP-bd_2"/>
</dbReference>
<evidence type="ECO:0000256" key="1">
    <source>
        <dbReference type="ARBA" id="ARBA00022741"/>
    </source>
</evidence>
<dbReference type="AlphaFoldDB" id="A0A518AQ03"/>
<gene>
    <name evidence="10" type="primary">zraR_13</name>
    <name evidence="10" type="ORF">Pan181_30040</name>
</gene>
<dbReference type="InterPro" id="IPR029016">
    <property type="entry name" value="GAF-like_dom_sf"/>
</dbReference>
<dbReference type="FunFam" id="3.40.50.300:FF:000006">
    <property type="entry name" value="DNA-binding transcriptional regulator NtrC"/>
    <property type="match status" value="1"/>
</dbReference>
<dbReference type="RefSeq" id="WP_145252229.1">
    <property type="nucleotide sequence ID" value="NZ_CP036278.1"/>
</dbReference>
<dbReference type="SMART" id="SM00065">
    <property type="entry name" value="GAF"/>
    <property type="match status" value="1"/>
</dbReference>
<feature type="domain" description="Sigma-54 factor interaction" evidence="9">
    <location>
        <begin position="357"/>
        <end position="586"/>
    </location>
</feature>
<dbReference type="InterPro" id="IPR002197">
    <property type="entry name" value="HTH_Fis"/>
</dbReference>
<sequence length="679" mass="75459">MTAYLVIREGSKWTDVFRLVEGESVTIGRAPTNAIVVKDERCSRNHAEIFQIQQQWTLRDLDSRNGTQVDGDVISADYPLEPGDIIRIGNSHLAFVDNLSHAFPDPTSVLRTSRPVDESRSALSDDDDDESVFEPVEPTQITHRRDQSRFLEASSHDDQPATPKVGRAATKLCRLAFELAKTTDVVSLANSAMAALFESTQIDAGGLLLRGRDNEGGRTLETLEVIASRSESAHRYHRVSQFLASTVMRDGQGVLARNVMDDSQLGARDSSGDILATSVICAPIRQDGNVLGILHLYSTDAARPLDPDDLEFSLAVADTVSMTLQNLDRRQELAENLNWVRDENVQLREQLGVQSEIVGGSEAMHRVAQQIARAAPSRSTVLIRGESGVGKELVARAVHYSSPRKKGPFVCLNCAALSETLLESELFGHEKGAFTGATHRKLGKFESANKGTLMLDEIGEMSPTIQAKFLRVLEGHPFERVGGSEAIKADVRVIAATNRDLEKEVMEGRFRRDLYFRLHVLEIIVPALRKRPEDIPELARYFLHRYNDETGRRIRDFTPRALEELQHYRWPGNVREMKNVIERAVVLARGEFIDHDDLILSTLKTAGDTETGGSSANLPSDGFVPCSLAEMEQQHILATLESTGWNKSKAASILGIERSTLDRKIQRYELNAHREAAKR</sequence>
<dbReference type="Pfam" id="PF01590">
    <property type="entry name" value="GAF"/>
    <property type="match status" value="1"/>
</dbReference>
<dbReference type="KEGG" id="amuc:Pan181_30040"/>
<dbReference type="Pfam" id="PF02954">
    <property type="entry name" value="HTH_8"/>
    <property type="match status" value="1"/>
</dbReference>
<evidence type="ECO:0000256" key="6">
    <source>
        <dbReference type="ARBA" id="ARBA00023163"/>
    </source>
</evidence>
<proteinExistence type="predicted"/>
<evidence type="ECO:0000256" key="2">
    <source>
        <dbReference type="ARBA" id="ARBA00022840"/>
    </source>
</evidence>
<dbReference type="Pfam" id="PF00158">
    <property type="entry name" value="Sigma54_activat"/>
    <property type="match status" value="1"/>
</dbReference>
<evidence type="ECO:0000256" key="5">
    <source>
        <dbReference type="ARBA" id="ARBA00023159"/>
    </source>
</evidence>
<keyword evidence="3" id="KW-0805">Transcription regulation</keyword>
<dbReference type="Gene3D" id="1.10.8.60">
    <property type="match status" value="1"/>
</dbReference>
<dbReference type="CDD" id="cd00060">
    <property type="entry name" value="FHA"/>
    <property type="match status" value="1"/>
</dbReference>
<dbReference type="PANTHER" id="PTHR32071:SF57">
    <property type="entry name" value="C4-DICARBOXYLATE TRANSPORT TRANSCRIPTIONAL REGULATORY PROTEIN DCTD"/>
    <property type="match status" value="1"/>
</dbReference>
<evidence type="ECO:0000259" key="9">
    <source>
        <dbReference type="PROSITE" id="PS50045"/>
    </source>
</evidence>
<dbReference type="CDD" id="cd00009">
    <property type="entry name" value="AAA"/>
    <property type="match status" value="1"/>
</dbReference>
<feature type="compositionally biased region" description="Basic and acidic residues" evidence="7">
    <location>
        <begin position="143"/>
        <end position="159"/>
    </location>
</feature>
<dbReference type="InterPro" id="IPR003018">
    <property type="entry name" value="GAF"/>
</dbReference>
<dbReference type="EMBL" id="CP036278">
    <property type="protein sequence ID" value="QDU56792.1"/>
    <property type="molecule type" value="Genomic_DNA"/>
</dbReference>
<dbReference type="PRINTS" id="PR01590">
    <property type="entry name" value="HTHFIS"/>
</dbReference>
<dbReference type="Gene3D" id="3.40.50.300">
    <property type="entry name" value="P-loop containing nucleotide triphosphate hydrolases"/>
    <property type="match status" value="1"/>
</dbReference>
<evidence type="ECO:0000256" key="4">
    <source>
        <dbReference type="ARBA" id="ARBA00023125"/>
    </source>
</evidence>
<evidence type="ECO:0000256" key="7">
    <source>
        <dbReference type="SAM" id="MobiDB-lite"/>
    </source>
</evidence>
<evidence type="ECO:0000313" key="11">
    <source>
        <dbReference type="Proteomes" id="UP000315750"/>
    </source>
</evidence>
<dbReference type="Pfam" id="PF25601">
    <property type="entry name" value="AAA_lid_14"/>
    <property type="match status" value="1"/>
</dbReference>
<accession>A0A518AQ03</accession>
<dbReference type="FunFam" id="1.10.8.60:FF:000014">
    <property type="entry name" value="DNA-binding transcriptional regulator NtrC"/>
    <property type="match status" value="1"/>
</dbReference>
<dbReference type="GO" id="GO:0005524">
    <property type="term" value="F:ATP binding"/>
    <property type="evidence" value="ECO:0007669"/>
    <property type="project" value="UniProtKB-KW"/>
</dbReference>
<feature type="region of interest" description="Disordered" evidence="7">
    <location>
        <begin position="106"/>
        <end position="165"/>
    </location>
</feature>
<keyword evidence="4" id="KW-0238">DNA-binding</keyword>
<dbReference type="Gene3D" id="1.10.10.60">
    <property type="entry name" value="Homeodomain-like"/>
    <property type="match status" value="1"/>
</dbReference>
<evidence type="ECO:0000256" key="3">
    <source>
        <dbReference type="ARBA" id="ARBA00023015"/>
    </source>
</evidence>
<dbReference type="PROSITE" id="PS50045">
    <property type="entry name" value="SIGMA54_INTERACT_4"/>
    <property type="match status" value="1"/>
</dbReference>
<keyword evidence="11" id="KW-1185">Reference proteome</keyword>
<dbReference type="InterPro" id="IPR008984">
    <property type="entry name" value="SMAD_FHA_dom_sf"/>
</dbReference>
<name>A0A518AQ03_9BACT</name>
<keyword evidence="5" id="KW-0010">Activator</keyword>
<dbReference type="InterPro" id="IPR058031">
    <property type="entry name" value="AAA_lid_NorR"/>
</dbReference>
<dbReference type="InterPro" id="IPR025662">
    <property type="entry name" value="Sigma_54_int_dom_ATP-bd_1"/>
</dbReference>
<keyword evidence="1" id="KW-0547">Nucleotide-binding</keyword>
<dbReference type="InterPro" id="IPR003593">
    <property type="entry name" value="AAA+_ATPase"/>
</dbReference>
<keyword evidence="6" id="KW-0804">Transcription</keyword>
<organism evidence="10 11">
    <name type="scientific">Aeoliella mucimassa</name>
    <dbReference type="NCBI Taxonomy" id="2527972"/>
    <lineage>
        <taxon>Bacteria</taxon>
        <taxon>Pseudomonadati</taxon>
        <taxon>Planctomycetota</taxon>
        <taxon>Planctomycetia</taxon>
        <taxon>Pirellulales</taxon>
        <taxon>Lacipirellulaceae</taxon>
        <taxon>Aeoliella</taxon>
    </lineage>
</organism>
<dbReference type="SMART" id="SM00240">
    <property type="entry name" value="FHA"/>
    <property type="match status" value="1"/>
</dbReference>
<dbReference type="InterPro" id="IPR000253">
    <property type="entry name" value="FHA_dom"/>
</dbReference>
<dbReference type="SMART" id="SM00382">
    <property type="entry name" value="AAA"/>
    <property type="match status" value="1"/>
</dbReference>
<dbReference type="SUPFAM" id="SSF46689">
    <property type="entry name" value="Homeodomain-like"/>
    <property type="match status" value="1"/>
</dbReference>
<dbReference type="InterPro" id="IPR027417">
    <property type="entry name" value="P-loop_NTPase"/>
</dbReference>
<protein>
    <submittedName>
        <fullName evidence="10">Transcriptional regulatory protein ZraR</fullName>
    </submittedName>
</protein>
<dbReference type="InterPro" id="IPR009057">
    <property type="entry name" value="Homeodomain-like_sf"/>
</dbReference>
<dbReference type="Gene3D" id="2.60.200.20">
    <property type="match status" value="1"/>
</dbReference>
<dbReference type="OrthoDB" id="9761019at2"/>
<dbReference type="SUPFAM" id="SSF49879">
    <property type="entry name" value="SMAD/FHA domain"/>
    <property type="match status" value="1"/>
</dbReference>
<dbReference type="SUPFAM" id="SSF52540">
    <property type="entry name" value="P-loop containing nucleoside triphosphate hydrolases"/>
    <property type="match status" value="1"/>
</dbReference>
<dbReference type="PROSITE" id="PS50006">
    <property type="entry name" value="FHA_DOMAIN"/>
    <property type="match status" value="1"/>
</dbReference>
<dbReference type="GO" id="GO:0043565">
    <property type="term" value="F:sequence-specific DNA binding"/>
    <property type="evidence" value="ECO:0007669"/>
    <property type="project" value="InterPro"/>
</dbReference>
<keyword evidence="2" id="KW-0067">ATP-binding</keyword>
<dbReference type="PANTHER" id="PTHR32071">
    <property type="entry name" value="TRANSCRIPTIONAL REGULATORY PROTEIN"/>
    <property type="match status" value="1"/>
</dbReference>
<dbReference type="PROSITE" id="PS00676">
    <property type="entry name" value="SIGMA54_INTERACT_2"/>
    <property type="match status" value="1"/>
</dbReference>
<dbReference type="InterPro" id="IPR002078">
    <property type="entry name" value="Sigma_54_int"/>
</dbReference>
<reference evidence="10 11" key="1">
    <citation type="submission" date="2019-02" db="EMBL/GenBank/DDBJ databases">
        <title>Deep-cultivation of Planctomycetes and their phenomic and genomic characterization uncovers novel biology.</title>
        <authorList>
            <person name="Wiegand S."/>
            <person name="Jogler M."/>
            <person name="Boedeker C."/>
            <person name="Pinto D."/>
            <person name="Vollmers J."/>
            <person name="Rivas-Marin E."/>
            <person name="Kohn T."/>
            <person name="Peeters S.H."/>
            <person name="Heuer A."/>
            <person name="Rast P."/>
            <person name="Oberbeckmann S."/>
            <person name="Bunk B."/>
            <person name="Jeske O."/>
            <person name="Meyerdierks A."/>
            <person name="Storesund J.E."/>
            <person name="Kallscheuer N."/>
            <person name="Luecker S."/>
            <person name="Lage O.M."/>
            <person name="Pohl T."/>
            <person name="Merkel B.J."/>
            <person name="Hornburger P."/>
            <person name="Mueller R.-W."/>
            <person name="Bruemmer F."/>
            <person name="Labrenz M."/>
            <person name="Spormann A.M."/>
            <person name="Op den Camp H."/>
            <person name="Overmann J."/>
            <person name="Amann R."/>
            <person name="Jetten M.S.M."/>
            <person name="Mascher T."/>
            <person name="Medema M.H."/>
            <person name="Devos D.P."/>
            <person name="Kaster A.-K."/>
            <person name="Ovreas L."/>
            <person name="Rohde M."/>
            <person name="Galperin M.Y."/>
            <person name="Jogler C."/>
        </authorList>
    </citation>
    <scope>NUCLEOTIDE SEQUENCE [LARGE SCALE GENOMIC DNA]</scope>
    <source>
        <strain evidence="10 11">Pan181</strain>
    </source>
</reference>
<dbReference type="GO" id="GO:0006355">
    <property type="term" value="P:regulation of DNA-templated transcription"/>
    <property type="evidence" value="ECO:0007669"/>
    <property type="project" value="InterPro"/>
</dbReference>
<dbReference type="SUPFAM" id="SSF55781">
    <property type="entry name" value="GAF domain-like"/>
    <property type="match status" value="1"/>
</dbReference>
<dbReference type="Proteomes" id="UP000315750">
    <property type="component" value="Chromosome"/>
</dbReference>
<evidence type="ECO:0000313" key="10">
    <source>
        <dbReference type="EMBL" id="QDU56792.1"/>
    </source>
</evidence>
<evidence type="ECO:0000259" key="8">
    <source>
        <dbReference type="PROSITE" id="PS50006"/>
    </source>
</evidence>
<feature type="domain" description="FHA" evidence="8">
    <location>
        <begin position="25"/>
        <end position="74"/>
    </location>
</feature>
<dbReference type="Gene3D" id="3.30.450.40">
    <property type="match status" value="1"/>
</dbReference>